<dbReference type="GO" id="GO:0009507">
    <property type="term" value="C:chloroplast"/>
    <property type="evidence" value="ECO:0007669"/>
    <property type="project" value="UniProtKB-SubCell"/>
</dbReference>
<sequence>MAPSYLPGTEETGPLEARRYTLTHSDRTGELQLSIGQDWHHPQLSGWYKKLMRDEVLAEWRGSAAAGIIAASANLARTASGGLIRTASGGLSLDHVATAASGDAFGAPSRPADPKQQHGVPSLHVYCHVSAQTALEIAGAVARIPWPPAPPRLRAFIFQKDMPLVLAALSYAERRLLQTTPMLAAAPVYVHLKSHLPELDQVVHWGRFGDPASWGPQPAAAPVPIPVDGKQ</sequence>
<comment type="similarity">
    <text evidence="2">Belongs to the staygreen family.</text>
</comment>
<gene>
    <name evidence="7" type="ORF">COHA_009235</name>
</gene>
<evidence type="ECO:0000313" key="7">
    <source>
        <dbReference type="EMBL" id="KAI7836903.1"/>
    </source>
</evidence>
<keyword evidence="5" id="KW-0809">Transit peptide</keyword>
<evidence type="ECO:0000256" key="4">
    <source>
        <dbReference type="ARBA" id="ARBA00022640"/>
    </source>
</evidence>
<accession>A0AAD5DID4</accession>
<keyword evidence="3" id="KW-0150">Chloroplast</keyword>
<evidence type="ECO:0000256" key="1">
    <source>
        <dbReference type="ARBA" id="ARBA00004229"/>
    </source>
</evidence>
<proteinExistence type="inferred from homology"/>
<evidence type="ECO:0000259" key="6">
    <source>
        <dbReference type="Pfam" id="PF12638"/>
    </source>
</evidence>
<dbReference type="AlphaFoldDB" id="A0AAD5DID4"/>
<comment type="caution">
    <text evidence="7">The sequence shown here is derived from an EMBL/GenBank/DDBJ whole genome shotgun (WGS) entry which is preliminary data.</text>
</comment>
<dbReference type="InterPro" id="IPR024438">
    <property type="entry name" value="Staygreen"/>
</dbReference>
<dbReference type="PANTHER" id="PTHR31750">
    <property type="entry name" value="PROTEIN STAY-GREEN 1, CHLOROPLASTIC-RELATED"/>
    <property type="match status" value="1"/>
</dbReference>
<organism evidence="7 8">
    <name type="scientific">Chlorella ohadii</name>
    <dbReference type="NCBI Taxonomy" id="2649997"/>
    <lineage>
        <taxon>Eukaryota</taxon>
        <taxon>Viridiplantae</taxon>
        <taxon>Chlorophyta</taxon>
        <taxon>core chlorophytes</taxon>
        <taxon>Trebouxiophyceae</taxon>
        <taxon>Chlorellales</taxon>
        <taxon>Chlorellaceae</taxon>
        <taxon>Chlorella clade</taxon>
        <taxon>Chlorella</taxon>
    </lineage>
</organism>
<comment type="subcellular location">
    <subcellularLocation>
        <location evidence="1">Plastid</location>
        <location evidence="1">Chloroplast</location>
    </subcellularLocation>
</comment>
<evidence type="ECO:0000256" key="2">
    <source>
        <dbReference type="ARBA" id="ARBA00009234"/>
    </source>
</evidence>
<dbReference type="EMBL" id="JADXDR010000170">
    <property type="protein sequence ID" value="KAI7836903.1"/>
    <property type="molecule type" value="Genomic_DNA"/>
</dbReference>
<dbReference type="Proteomes" id="UP001205105">
    <property type="component" value="Unassembled WGS sequence"/>
</dbReference>
<reference evidence="7" key="1">
    <citation type="submission" date="2020-11" db="EMBL/GenBank/DDBJ databases">
        <title>Chlorella ohadii genome sequencing and assembly.</title>
        <authorList>
            <person name="Murik O."/>
            <person name="Treves H."/>
            <person name="Kedem I."/>
            <person name="Shotland Y."/>
            <person name="Kaplan A."/>
        </authorList>
    </citation>
    <scope>NUCLEOTIDE SEQUENCE</scope>
    <source>
        <strain evidence="7">1</strain>
    </source>
</reference>
<evidence type="ECO:0000256" key="3">
    <source>
        <dbReference type="ARBA" id="ARBA00022528"/>
    </source>
</evidence>
<dbReference type="PANTHER" id="PTHR31750:SF4">
    <property type="entry name" value="LP06106P"/>
    <property type="match status" value="1"/>
</dbReference>
<evidence type="ECO:0000313" key="8">
    <source>
        <dbReference type="Proteomes" id="UP001205105"/>
    </source>
</evidence>
<name>A0AAD5DID4_9CHLO</name>
<keyword evidence="8" id="KW-1185">Reference proteome</keyword>
<protein>
    <recommendedName>
        <fullName evidence="6">Staygreen protein domain-containing protein</fullName>
    </recommendedName>
</protein>
<feature type="domain" description="Staygreen protein" evidence="6">
    <location>
        <begin position="127"/>
        <end position="210"/>
    </location>
</feature>
<feature type="domain" description="Staygreen protein" evidence="6">
    <location>
        <begin position="5"/>
        <end position="64"/>
    </location>
</feature>
<evidence type="ECO:0000256" key="5">
    <source>
        <dbReference type="ARBA" id="ARBA00022946"/>
    </source>
</evidence>
<dbReference type="Pfam" id="PF12638">
    <property type="entry name" value="Staygreen"/>
    <property type="match status" value="2"/>
</dbReference>
<keyword evidence="4" id="KW-0934">Plastid</keyword>